<dbReference type="OrthoDB" id="112708at2"/>
<accession>A0A5B9E977</accession>
<keyword evidence="4" id="KW-1185">Reference proteome</keyword>
<feature type="transmembrane region" description="Helical" evidence="2">
    <location>
        <begin position="139"/>
        <end position="160"/>
    </location>
</feature>
<gene>
    <name evidence="3" type="ORF">FTW19_09360</name>
</gene>
<evidence type="ECO:0000313" key="3">
    <source>
        <dbReference type="EMBL" id="QEE28184.1"/>
    </source>
</evidence>
<feature type="transmembrane region" description="Helical" evidence="2">
    <location>
        <begin position="12"/>
        <end position="33"/>
    </location>
</feature>
<dbReference type="AlphaFoldDB" id="A0A5B9E977"/>
<keyword evidence="2" id="KW-0812">Transmembrane</keyword>
<organism evidence="3 4">
    <name type="scientific">Terriglobus albidus</name>
    <dbReference type="NCBI Taxonomy" id="1592106"/>
    <lineage>
        <taxon>Bacteria</taxon>
        <taxon>Pseudomonadati</taxon>
        <taxon>Acidobacteriota</taxon>
        <taxon>Terriglobia</taxon>
        <taxon>Terriglobales</taxon>
        <taxon>Acidobacteriaceae</taxon>
        <taxon>Terriglobus</taxon>
    </lineage>
</organism>
<sequence>MQWPDLRRAFPWRTGLLMCSIPTLALAALLAWFRGELPPLEGYYLMAYWESSKSAERPENTTQIEWLYKAAPGRQSEPVNRQDVDSKGSGFPPIGLSSSARERGWTQLVKMPVQGWKSFELATFLQEDFYGNRTFREVIVEPLFTICVIPFLVLYVVVIMRQELTAEWRRLYEEVYGDEFAPDWSAPWWKFREQIQEGEKRLFAWAKGSLSRPQLKPGEQPLAATNHRPSHAERDMPSRDEKSVAPVAFPAKPRRHMIFPGATAIRNGDALPKPWDKSQWID</sequence>
<evidence type="ECO:0000256" key="2">
    <source>
        <dbReference type="SAM" id="Phobius"/>
    </source>
</evidence>
<dbReference type="Proteomes" id="UP000321820">
    <property type="component" value="Chromosome"/>
</dbReference>
<feature type="compositionally biased region" description="Basic and acidic residues" evidence="1">
    <location>
        <begin position="230"/>
        <end position="243"/>
    </location>
</feature>
<name>A0A5B9E977_9BACT</name>
<dbReference type="EMBL" id="CP042806">
    <property type="protein sequence ID" value="QEE28184.1"/>
    <property type="molecule type" value="Genomic_DNA"/>
</dbReference>
<reference evidence="3 4" key="1">
    <citation type="submission" date="2019-08" db="EMBL/GenBank/DDBJ databases">
        <title>Complete genome sequence of Terriglobus albidus strain ORNL.</title>
        <authorList>
            <person name="Podar M."/>
        </authorList>
    </citation>
    <scope>NUCLEOTIDE SEQUENCE [LARGE SCALE GENOMIC DNA]</scope>
    <source>
        <strain evidence="3 4">ORNL</strain>
    </source>
</reference>
<dbReference type="KEGG" id="talb:FTW19_09360"/>
<proteinExistence type="predicted"/>
<dbReference type="RefSeq" id="WP_147647374.1">
    <property type="nucleotide sequence ID" value="NZ_CP042806.1"/>
</dbReference>
<feature type="region of interest" description="Disordered" evidence="1">
    <location>
        <begin position="212"/>
        <end position="246"/>
    </location>
</feature>
<evidence type="ECO:0000256" key="1">
    <source>
        <dbReference type="SAM" id="MobiDB-lite"/>
    </source>
</evidence>
<protein>
    <submittedName>
        <fullName evidence="3">Uncharacterized protein</fullName>
    </submittedName>
</protein>
<keyword evidence="2" id="KW-0472">Membrane</keyword>
<keyword evidence="2" id="KW-1133">Transmembrane helix</keyword>
<evidence type="ECO:0000313" key="4">
    <source>
        <dbReference type="Proteomes" id="UP000321820"/>
    </source>
</evidence>